<feature type="transmembrane region" description="Helical" evidence="5">
    <location>
        <begin position="151"/>
        <end position="174"/>
    </location>
</feature>
<keyword evidence="3 5" id="KW-1133">Transmembrane helix</keyword>
<evidence type="ECO:0000256" key="2">
    <source>
        <dbReference type="ARBA" id="ARBA00022692"/>
    </source>
</evidence>
<evidence type="ECO:0000256" key="4">
    <source>
        <dbReference type="ARBA" id="ARBA00023136"/>
    </source>
</evidence>
<keyword evidence="8" id="KW-1185">Reference proteome</keyword>
<accession>A0A1T4NYB9</accession>
<dbReference type="GO" id="GO:0016020">
    <property type="term" value="C:membrane"/>
    <property type="evidence" value="ECO:0007669"/>
    <property type="project" value="UniProtKB-SubCell"/>
</dbReference>
<feature type="transmembrane region" description="Helical" evidence="5">
    <location>
        <begin position="111"/>
        <end position="130"/>
    </location>
</feature>
<gene>
    <name evidence="7" type="ORF">SAMN02745110_01764</name>
</gene>
<dbReference type="InterPro" id="IPR051843">
    <property type="entry name" value="CPA1_transporter"/>
</dbReference>
<dbReference type="Proteomes" id="UP000189857">
    <property type="component" value="Unassembled WGS sequence"/>
</dbReference>
<comment type="subcellular location">
    <subcellularLocation>
        <location evidence="1">Membrane</location>
        <topology evidence="1">Multi-pass membrane protein</topology>
    </subcellularLocation>
</comment>
<feature type="transmembrane region" description="Helical" evidence="5">
    <location>
        <begin position="26"/>
        <end position="45"/>
    </location>
</feature>
<evidence type="ECO:0000313" key="7">
    <source>
        <dbReference type="EMBL" id="SJZ84390.1"/>
    </source>
</evidence>
<evidence type="ECO:0000256" key="3">
    <source>
        <dbReference type="ARBA" id="ARBA00022989"/>
    </source>
</evidence>
<evidence type="ECO:0000256" key="5">
    <source>
        <dbReference type="SAM" id="Phobius"/>
    </source>
</evidence>
<feature type="transmembrane region" description="Helical" evidence="5">
    <location>
        <begin position="84"/>
        <end position="105"/>
    </location>
</feature>
<dbReference type="Pfam" id="PF00999">
    <property type="entry name" value="Na_H_Exchanger"/>
    <property type="match status" value="1"/>
</dbReference>
<protein>
    <submittedName>
        <fullName evidence="7">Sodium/proton antiporter, CPA1 family (TC 2.A.36)</fullName>
    </submittedName>
</protein>
<evidence type="ECO:0000256" key="1">
    <source>
        <dbReference type="ARBA" id="ARBA00004141"/>
    </source>
</evidence>
<dbReference type="PANTHER" id="PTHR31102:SF1">
    <property type="entry name" value="CATION_H+ EXCHANGER DOMAIN-CONTAINING PROTEIN"/>
    <property type="match status" value="1"/>
</dbReference>
<dbReference type="RefSeq" id="WP_078787592.1">
    <property type="nucleotide sequence ID" value="NZ_FMTO01000009.1"/>
</dbReference>
<dbReference type="Gene3D" id="1.20.1530.20">
    <property type="match status" value="1"/>
</dbReference>
<sequence length="397" mass="42463">MLISLSVIMLLGLFLGWICKKIHFPSLFGMIIAGIIIGPYSLNLIDQSVLDVSTDIRRIALIVILLRAGLKLDLSDLKKVGRSAILMCFVPACFEIIGMVILAPILLDISVLDAAVMGAVIGAVSPAVIVPRMIRLIDEGYGTDKGIPQMILAGASVDDVFVIVMFTTFTGLAQGGEVSILRFVNIPVSIITGIIVGLVVGFIFVKWFLKIKIRATVKAIIVLSVSFALSAFEDNFKVVPFASLIAIMAIGIGIKKWSSHYAKELSEKYDKMWAVAEIFLFVLVGASVAIDSAVSAGVSSIILVLGVLLFRMLGVFVCVLGTKLNIKEKLFCIIAYTPKATVQAAIGGLPLAMGLPCGQIVLTVSVIAILLTAPMGAFGIDLTYQRFLKRNKEGDAA</sequence>
<name>A0A1T4NYB9_9FIRM</name>
<feature type="transmembrane region" description="Helical" evidence="5">
    <location>
        <begin position="359"/>
        <end position="380"/>
    </location>
</feature>
<feature type="transmembrane region" description="Helical" evidence="5">
    <location>
        <begin position="186"/>
        <end position="208"/>
    </location>
</feature>
<dbReference type="OrthoDB" id="9790604at2"/>
<dbReference type="GO" id="GO:1902600">
    <property type="term" value="P:proton transmembrane transport"/>
    <property type="evidence" value="ECO:0007669"/>
    <property type="project" value="InterPro"/>
</dbReference>
<dbReference type="InterPro" id="IPR038770">
    <property type="entry name" value="Na+/solute_symporter_sf"/>
</dbReference>
<feature type="transmembrane region" description="Helical" evidence="5">
    <location>
        <begin position="238"/>
        <end position="254"/>
    </location>
</feature>
<proteinExistence type="predicted"/>
<feature type="transmembrane region" description="Helical" evidence="5">
    <location>
        <begin position="333"/>
        <end position="353"/>
    </location>
</feature>
<feature type="transmembrane region" description="Helical" evidence="5">
    <location>
        <begin position="274"/>
        <end position="294"/>
    </location>
</feature>
<evidence type="ECO:0000313" key="8">
    <source>
        <dbReference type="Proteomes" id="UP000189857"/>
    </source>
</evidence>
<dbReference type="EMBL" id="FUXA01000010">
    <property type="protein sequence ID" value="SJZ84390.1"/>
    <property type="molecule type" value="Genomic_DNA"/>
</dbReference>
<dbReference type="GO" id="GO:0015297">
    <property type="term" value="F:antiporter activity"/>
    <property type="evidence" value="ECO:0007669"/>
    <property type="project" value="InterPro"/>
</dbReference>
<organism evidence="7 8">
    <name type="scientific">Eubacterium ruminantium</name>
    <dbReference type="NCBI Taxonomy" id="42322"/>
    <lineage>
        <taxon>Bacteria</taxon>
        <taxon>Bacillati</taxon>
        <taxon>Bacillota</taxon>
        <taxon>Clostridia</taxon>
        <taxon>Eubacteriales</taxon>
        <taxon>Eubacteriaceae</taxon>
        <taxon>Eubacterium</taxon>
    </lineage>
</organism>
<dbReference type="InterPro" id="IPR006153">
    <property type="entry name" value="Cation/H_exchanger_TM"/>
</dbReference>
<dbReference type="AlphaFoldDB" id="A0A1T4NYB9"/>
<keyword evidence="4 5" id="KW-0472">Membrane</keyword>
<keyword evidence="2 5" id="KW-0812">Transmembrane</keyword>
<feature type="transmembrane region" description="Helical" evidence="5">
    <location>
        <begin position="300"/>
        <end position="321"/>
    </location>
</feature>
<dbReference type="PANTHER" id="PTHR31102">
    <property type="match status" value="1"/>
</dbReference>
<evidence type="ECO:0000259" key="6">
    <source>
        <dbReference type="Pfam" id="PF00999"/>
    </source>
</evidence>
<feature type="transmembrane region" description="Helical" evidence="5">
    <location>
        <begin position="215"/>
        <end position="232"/>
    </location>
</feature>
<feature type="domain" description="Cation/H+ exchanger transmembrane" evidence="6">
    <location>
        <begin position="13"/>
        <end position="374"/>
    </location>
</feature>
<reference evidence="7 8" key="1">
    <citation type="submission" date="2017-02" db="EMBL/GenBank/DDBJ databases">
        <authorList>
            <person name="Peterson S.W."/>
        </authorList>
    </citation>
    <scope>NUCLEOTIDE SEQUENCE [LARGE SCALE GENOMIC DNA]</scope>
    <source>
        <strain evidence="7 8">ATCC 17233</strain>
    </source>
</reference>